<dbReference type="SUPFAM" id="SSF48452">
    <property type="entry name" value="TPR-like"/>
    <property type="match status" value="1"/>
</dbReference>
<evidence type="ECO:0000313" key="2">
    <source>
        <dbReference type="EMBL" id="QDT12971.1"/>
    </source>
</evidence>
<evidence type="ECO:0008006" key="4">
    <source>
        <dbReference type="Google" id="ProtNLM"/>
    </source>
</evidence>
<dbReference type="AlphaFoldDB" id="A0A517P0S5"/>
<keyword evidence="1" id="KW-0732">Signal</keyword>
<evidence type="ECO:0000313" key="3">
    <source>
        <dbReference type="Proteomes" id="UP000319817"/>
    </source>
</evidence>
<gene>
    <name evidence="2" type="ORF">K239x_49860</name>
</gene>
<feature type="signal peptide" evidence="1">
    <location>
        <begin position="1"/>
        <end position="30"/>
    </location>
</feature>
<organism evidence="2 3">
    <name type="scientific">Stieleria marina</name>
    <dbReference type="NCBI Taxonomy" id="1930275"/>
    <lineage>
        <taxon>Bacteria</taxon>
        <taxon>Pseudomonadati</taxon>
        <taxon>Planctomycetota</taxon>
        <taxon>Planctomycetia</taxon>
        <taxon>Pirellulales</taxon>
        <taxon>Pirellulaceae</taxon>
        <taxon>Stieleria</taxon>
    </lineage>
</organism>
<reference evidence="2 3" key="1">
    <citation type="submission" date="2019-02" db="EMBL/GenBank/DDBJ databases">
        <title>Deep-cultivation of Planctomycetes and their phenomic and genomic characterization uncovers novel biology.</title>
        <authorList>
            <person name="Wiegand S."/>
            <person name="Jogler M."/>
            <person name="Boedeker C."/>
            <person name="Pinto D."/>
            <person name="Vollmers J."/>
            <person name="Rivas-Marin E."/>
            <person name="Kohn T."/>
            <person name="Peeters S.H."/>
            <person name="Heuer A."/>
            <person name="Rast P."/>
            <person name="Oberbeckmann S."/>
            <person name="Bunk B."/>
            <person name="Jeske O."/>
            <person name="Meyerdierks A."/>
            <person name="Storesund J.E."/>
            <person name="Kallscheuer N."/>
            <person name="Luecker S."/>
            <person name="Lage O.M."/>
            <person name="Pohl T."/>
            <person name="Merkel B.J."/>
            <person name="Hornburger P."/>
            <person name="Mueller R.-W."/>
            <person name="Bruemmer F."/>
            <person name="Labrenz M."/>
            <person name="Spormann A.M."/>
            <person name="Op den Camp H."/>
            <person name="Overmann J."/>
            <person name="Amann R."/>
            <person name="Jetten M.S.M."/>
            <person name="Mascher T."/>
            <person name="Medema M.H."/>
            <person name="Devos D.P."/>
            <person name="Kaster A.-K."/>
            <person name="Ovreas L."/>
            <person name="Rohde M."/>
            <person name="Galperin M.Y."/>
            <person name="Jogler C."/>
        </authorList>
    </citation>
    <scope>NUCLEOTIDE SEQUENCE [LARGE SCALE GENOMIC DNA]</scope>
    <source>
        <strain evidence="2 3">K23_9</strain>
    </source>
</reference>
<evidence type="ECO:0000256" key="1">
    <source>
        <dbReference type="SAM" id="SignalP"/>
    </source>
</evidence>
<dbReference type="Gene3D" id="1.25.40.10">
    <property type="entry name" value="Tetratricopeptide repeat domain"/>
    <property type="match status" value="1"/>
</dbReference>
<keyword evidence="3" id="KW-1185">Reference proteome</keyword>
<dbReference type="Proteomes" id="UP000319817">
    <property type="component" value="Chromosome"/>
</dbReference>
<protein>
    <recommendedName>
        <fullName evidence="4">Tetratricopeptide repeat protein</fullName>
    </recommendedName>
</protein>
<accession>A0A517P0S5</accession>
<sequence length="1010" mass="111508" precursor="true">MPLLSRRFWSACFLAAVVANVSVTSHFARADGEPAEDFLKRLRAARYFDTAIAYLNRLDQYPGVDPELMSAVSLEKAQTFIDAAVASRSNQEREQFLDDAETSLSEFLQKANHPRASEAQIQLGKLQLFRGNQSLMGEVDAEKSEQARKHYLASVKTFDAIIENLKAKLAEMKGQKIDPDNEPEKASLRDTYRFEYLQAQVSAGETRVLAAKTFDDPPKQAKPILDEALKRFTEMADKYANYSQGAIATLYLGQIQELLGNKSKAIEHYKEMVETIDADPLRDAKFEAAAGLINIYMGESPSKFQAGIDVGKPLEKGIRPNEKTATSVQRLRVALAKAYLAKSVDKDNQKATDMKRAKSSGRTLLNEAAKIPGAHTEEVKQLLSGLGITQEEAKLPTAEQPKSLQDALDSARTILAATQNIEESLKLLDQEKETDELKAQKEALQDDLRNTYSIGVQILRAGLGMAHSRTDTGLLTQARHFLAYTLYRQKQYRDTVVVGSYLARNAPGTEAGLQGGLWALTSLQFLLIDVPKDENDGLLTQLEQLGDFLMETWPDNPDAAKAQGVRIQLLLQKDDYEGAKKLIAEMKKGPEQGTFQRLLGQLLYNRALKMRIDGKGDQAAPIVADAAQVLQTGLDSISGNLIPGEAMQAAVVLARVYQEQDNSSEAIKVLDHPRYGPMKLIKSQGPPNKNFTGDLYSIAIKVLFAEMIAADDPEALLKRSTGVMEELRAAYPGKTGQEKLSRIYRRMAQDLSNELKTAPPAKKDKLIKVFKVFLQRMVETTNDEATLNWAGQTLIVMGKEAMPPGAFKATGQAAELIQSAADIFKKQMGNDLSKRYQYASALRLLGQYKSALSELEAILKQNQMMLDAQIEAALAYEYWAGEQKNAGLSSRVYNAALSGGRPGANGKNVIWGWGLISKQTNGRKEFRDKFFQARYHVGLCRYLEGKKANKKATMSQAIKDITQIEALYPDMGGAEQRAKFDALLKEVQKAVGEKPTGLKPFKPAAAKAAA</sequence>
<proteinExistence type="predicted"/>
<dbReference type="InterPro" id="IPR011990">
    <property type="entry name" value="TPR-like_helical_dom_sf"/>
</dbReference>
<dbReference type="EMBL" id="CP036526">
    <property type="protein sequence ID" value="QDT12971.1"/>
    <property type="molecule type" value="Genomic_DNA"/>
</dbReference>
<name>A0A517P0S5_9BACT</name>
<feature type="chain" id="PRO_5021850069" description="Tetratricopeptide repeat protein" evidence="1">
    <location>
        <begin position="31"/>
        <end position="1010"/>
    </location>
</feature>
<dbReference type="OrthoDB" id="224351at2"/>